<name>A0A1M6P7V4_9BACT</name>
<evidence type="ECO:0000313" key="2">
    <source>
        <dbReference type="Proteomes" id="UP000183947"/>
    </source>
</evidence>
<keyword evidence="2" id="KW-1185">Reference proteome</keyword>
<accession>A0A1M6P7V4</accession>
<reference evidence="2" key="1">
    <citation type="submission" date="2016-11" db="EMBL/GenBank/DDBJ databases">
        <authorList>
            <person name="Varghese N."/>
            <person name="Submissions S."/>
        </authorList>
    </citation>
    <scope>NUCLEOTIDE SEQUENCE [LARGE SCALE GENOMIC DNA]</scope>
    <source>
        <strain evidence="2">DSM 18569</strain>
    </source>
</reference>
<proteinExistence type="predicted"/>
<dbReference type="Proteomes" id="UP000183947">
    <property type="component" value="Unassembled WGS sequence"/>
</dbReference>
<dbReference type="Pfam" id="PF20554">
    <property type="entry name" value="DUF6766"/>
    <property type="match status" value="1"/>
</dbReference>
<evidence type="ECO:0000313" key="1">
    <source>
        <dbReference type="EMBL" id="SHK04057.1"/>
    </source>
</evidence>
<dbReference type="EMBL" id="FRAS01000001">
    <property type="protein sequence ID" value="SHK04057.1"/>
    <property type="molecule type" value="Genomic_DNA"/>
</dbReference>
<dbReference type="InterPro" id="IPR046657">
    <property type="entry name" value="DUF6766"/>
</dbReference>
<dbReference type="STRING" id="1121959.SAMN02746009_00151"/>
<organism evidence="1 2">
    <name type="scientific">Hymenobacter psychrotolerans DSM 18569</name>
    <dbReference type="NCBI Taxonomy" id="1121959"/>
    <lineage>
        <taxon>Bacteria</taxon>
        <taxon>Pseudomonadati</taxon>
        <taxon>Bacteroidota</taxon>
        <taxon>Cytophagia</taxon>
        <taxon>Cytophagales</taxon>
        <taxon>Hymenobacteraceae</taxon>
        <taxon>Hymenobacter</taxon>
    </lineage>
</organism>
<sequence length="85" mass="9485">MACSRLGGQVLTGWHDYNDELEQLKLPALTLGQYLGSGHFPEATFESWESEFLQMGLYVGLTIWLRQKGSPESKPVDASHDETGK</sequence>
<gene>
    <name evidence="1" type="ORF">SAMN02746009_00151</name>
</gene>
<dbReference type="AlphaFoldDB" id="A0A1M6P7V4"/>
<protein>
    <submittedName>
        <fullName evidence="1">Uncharacterized protein</fullName>
    </submittedName>
</protein>